<name>A0A1Q9EES2_SYMMI</name>
<evidence type="ECO:0000256" key="1">
    <source>
        <dbReference type="SAM" id="MobiDB-lite"/>
    </source>
</evidence>
<keyword evidence="3" id="KW-1185">Reference proteome</keyword>
<dbReference type="EMBL" id="LSRX01000172">
    <property type="protein sequence ID" value="OLQ05922.1"/>
    <property type="molecule type" value="Genomic_DNA"/>
</dbReference>
<reference evidence="2 3" key="1">
    <citation type="submission" date="2016-02" db="EMBL/GenBank/DDBJ databases">
        <title>Genome analysis of coral dinoflagellate symbionts highlights evolutionary adaptations to a symbiotic lifestyle.</title>
        <authorList>
            <person name="Aranda M."/>
            <person name="Li Y."/>
            <person name="Liew Y.J."/>
            <person name="Baumgarten S."/>
            <person name="Simakov O."/>
            <person name="Wilson M."/>
            <person name="Piel J."/>
            <person name="Ashoor H."/>
            <person name="Bougouffa S."/>
            <person name="Bajic V.B."/>
            <person name="Ryu T."/>
            <person name="Ravasi T."/>
            <person name="Bayer T."/>
            <person name="Micklem G."/>
            <person name="Kim H."/>
            <person name="Bhak J."/>
            <person name="Lajeunesse T.C."/>
            <person name="Voolstra C.R."/>
        </authorList>
    </citation>
    <scope>NUCLEOTIDE SEQUENCE [LARGE SCALE GENOMIC DNA]</scope>
    <source>
        <strain evidence="2 3">CCMP2467</strain>
    </source>
</reference>
<dbReference type="OrthoDB" id="10293270at2759"/>
<feature type="compositionally biased region" description="Acidic residues" evidence="1">
    <location>
        <begin position="38"/>
        <end position="52"/>
    </location>
</feature>
<feature type="region of interest" description="Disordered" evidence="1">
    <location>
        <begin position="30"/>
        <end position="69"/>
    </location>
</feature>
<evidence type="ECO:0000313" key="2">
    <source>
        <dbReference type="EMBL" id="OLQ05922.1"/>
    </source>
</evidence>
<feature type="region of interest" description="Disordered" evidence="1">
    <location>
        <begin position="257"/>
        <end position="278"/>
    </location>
</feature>
<accession>A0A1Q9EES2</accession>
<gene>
    <name evidence="2" type="ORF">AK812_SmicGene10856</name>
</gene>
<sequence length="278" mass="30604">MSKSKVLLKTFDATALAQNAFEALVMTADPAASAQPVPDDDVEDNAGQDEPYDPWARQGVPERDLPASPFEAAEYRQFLQFLNRCGGKGGRRARAEDDEDDDDDKYLGSNSGPTPTWDDSGPIVAGDDEGQAAEPWPDASSAQDNGEQLLKAMDMKELYGDDERKDEVKLFVNFTQGRLSQKDVKAEDEDGADDQTEVLLHAMQDLDEDTGGADEQGTFDEEEAREILSTMVKEHTKRRIFATVREAKKNKSLARGYGTGARYSFGEERSTGGSKELF</sequence>
<dbReference type="AlphaFoldDB" id="A0A1Q9EES2"/>
<feature type="region of interest" description="Disordered" evidence="1">
    <location>
        <begin position="85"/>
        <end position="154"/>
    </location>
</feature>
<evidence type="ECO:0000313" key="3">
    <source>
        <dbReference type="Proteomes" id="UP000186817"/>
    </source>
</evidence>
<organism evidence="2 3">
    <name type="scientific">Symbiodinium microadriaticum</name>
    <name type="common">Dinoflagellate</name>
    <name type="synonym">Zooxanthella microadriatica</name>
    <dbReference type="NCBI Taxonomy" id="2951"/>
    <lineage>
        <taxon>Eukaryota</taxon>
        <taxon>Sar</taxon>
        <taxon>Alveolata</taxon>
        <taxon>Dinophyceae</taxon>
        <taxon>Suessiales</taxon>
        <taxon>Symbiodiniaceae</taxon>
        <taxon>Symbiodinium</taxon>
    </lineage>
</organism>
<dbReference type="Proteomes" id="UP000186817">
    <property type="component" value="Unassembled WGS sequence"/>
</dbReference>
<proteinExistence type="predicted"/>
<comment type="caution">
    <text evidence="2">The sequence shown here is derived from an EMBL/GenBank/DDBJ whole genome shotgun (WGS) entry which is preliminary data.</text>
</comment>
<protein>
    <submittedName>
        <fullName evidence="2">Uncharacterized protein</fullName>
    </submittedName>
</protein>